<keyword evidence="2" id="KW-0396">Initiation factor</keyword>
<name>A0A1E3RSX2_9MYCO</name>
<dbReference type="OrthoDB" id="4641925at2"/>
<protein>
    <submittedName>
        <fullName evidence="2">IF2 family translation initiation factor</fullName>
    </submittedName>
</protein>
<accession>A0A1E3RSX2</accession>
<dbReference type="RefSeq" id="WP_069405994.1">
    <property type="nucleotide sequence ID" value="NZ_MIGZ01000085.1"/>
</dbReference>
<evidence type="ECO:0000313" key="2">
    <source>
        <dbReference type="EMBL" id="ODQ92930.1"/>
    </source>
</evidence>
<proteinExistence type="predicted"/>
<evidence type="ECO:0000256" key="1">
    <source>
        <dbReference type="SAM" id="MobiDB-lite"/>
    </source>
</evidence>
<feature type="region of interest" description="Disordered" evidence="1">
    <location>
        <begin position="92"/>
        <end position="225"/>
    </location>
</feature>
<dbReference type="GO" id="GO:0003743">
    <property type="term" value="F:translation initiation factor activity"/>
    <property type="evidence" value="ECO:0007669"/>
    <property type="project" value="UniProtKB-KW"/>
</dbReference>
<comment type="caution">
    <text evidence="2">The sequence shown here is derived from an EMBL/GenBank/DDBJ whole genome shotgun (WGS) entry which is preliminary data.</text>
</comment>
<dbReference type="EMBL" id="MIGZ01000085">
    <property type="protein sequence ID" value="ODQ92930.1"/>
    <property type="molecule type" value="Genomic_DNA"/>
</dbReference>
<evidence type="ECO:0000313" key="3">
    <source>
        <dbReference type="Proteomes" id="UP000094243"/>
    </source>
</evidence>
<keyword evidence="2" id="KW-0648">Protein biosynthesis</keyword>
<dbReference type="AlphaFoldDB" id="A0A1E3RSX2"/>
<feature type="compositionally biased region" description="Basic and acidic residues" evidence="1">
    <location>
        <begin position="185"/>
        <end position="194"/>
    </location>
</feature>
<feature type="compositionally biased region" description="Basic and acidic residues" evidence="1">
    <location>
        <begin position="164"/>
        <end position="176"/>
    </location>
</feature>
<feature type="compositionally biased region" description="Basic and acidic residues" evidence="1">
    <location>
        <begin position="97"/>
        <end position="120"/>
    </location>
</feature>
<sequence>MKITDVPFAVLRFQYQLARFPLQVIEDRVVAKMDSEAPARLFYERSLGKLDVTVGSVLDAPEVEQRGTALIERSDALRRAVQLEETATQRVKQANTELKETREQATEAKSQARADKDRQIKQAQTDAQRRNRAAVENAEQRISSGSKRADDAAAQRKNSAESAKNQERAEITKAEQRVTAAATAKLDDSTDKRIAAANKRAQADQMEQLADAEKRKRQADGESSG</sequence>
<organism evidence="2 3">
    <name type="scientific">Mycolicibacterium holsaticum</name>
    <dbReference type="NCBI Taxonomy" id="152142"/>
    <lineage>
        <taxon>Bacteria</taxon>
        <taxon>Bacillati</taxon>
        <taxon>Actinomycetota</taxon>
        <taxon>Actinomycetes</taxon>
        <taxon>Mycobacteriales</taxon>
        <taxon>Mycobacteriaceae</taxon>
        <taxon>Mycolicibacterium</taxon>
    </lineage>
</organism>
<reference evidence="3" key="1">
    <citation type="submission" date="2016-09" db="EMBL/GenBank/DDBJ databases">
        <authorList>
            <person name="Greninger A.L."/>
            <person name="Jerome K.R."/>
            <person name="Mcnair B."/>
            <person name="Wallis C."/>
            <person name="Fang F."/>
        </authorList>
    </citation>
    <scope>NUCLEOTIDE SEQUENCE [LARGE SCALE GENOMIC DNA]</scope>
    <source>
        <strain evidence="3">M7</strain>
    </source>
</reference>
<dbReference type="Proteomes" id="UP000094243">
    <property type="component" value="Unassembled WGS sequence"/>
</dbReference>
<feature type="compositionally biased region" description="Basic and acidic residues" evidence="1">
    <location>
        <begin position="211"/>
        <end position="225"/>
    </location>
</feature>
<keyword evidence="3" id="KW-1185">Reference proteome</keyword>
<gene>
    <name evidence="2" type="ORF">BHQ17_15295</name>
</gene>